<dbReference type="Pfam" id="PF01370">
    <property type="entry name" value="Epimerase"/>
    <property type="match status" value="1"/>
</dbReference>
<dbReference type="InterPro" id="IPR001509">
    <property type="entry name" value="Epimerase_deHydtase"/>
</dbReference>
<sequence length="81" mass="8570">MFSPFQNILIVGATGSVGSIAFQALLKEPYLTVTALQRSSSKNKLLSNVNVITINDSYSLHALVDTFKPANLTSGDKAPGS</sequence>
<name>A0ABR1HZN5_9HYPO</name>
<dbReference type="Gene3D" id="3.40.50.720">
    <property type="entry name" value="NAD(P)-binding Rossmann-like Domain"/>
    <property type="match status" value="1"/>
</dbReference>
<proteinExistence type="predicted"/>
<feature type="domain" description="NAD-dependent epimerase/dehydratase" evidence="3">
    <location>
        <begin position="8"/>
        <end position="69"/>
    </location>
</feature>
<comment type="caution">
    <text evidence="4">The sequence shown here is derived from an EMBL/GenBank/DDBJ whole genome shotgun (WGS) entry which is preliminary data.</text>
</comment>
<dbReference type="PANTHER" id="PTHR47706:SF9">
    <property type="entry name" value="NMRA-LIKE DOMAIN-CONTAINING PROTEIN-RELATED"/>
    <property type="match status" value="1"/>
</dbReference>
<reference evidence="4 5" key="1">
    <citation type="journal article" date="2025" name="Microbiol. Resour. Announc.">
        <title>Draft genome sequences for Neonectria magnoliae and Neonectria punicea, canker pathogens of Liriodendron tulipifera and Acer saccharum in West Virginia.</title>
        <authorList>
            <person name="Petronek H.M."/>
            <person name="Kasson M.T."/>
            <person name="Metheny A.M."/>
            <person name="Stauder C.M."/>
            <person name="Lovett B."/>
            <person name="Lynch S.C."/>
            <person name="Garnas J.R."/>
            <person name="Kasson L.R."/>
            <person name="Stajich J.E."/>
        </authorList>
    </citation>
    <scope>NUCLEOTIDE SEQUENCE [LARGE SCALE GENOMIC DNA]</scope>
    <source>
        <strain evidence="4 5">NRRL 64651</strain>
    </source>
</reference>
<dbReference type="InterPro" id="IPR036291">
    <property type="entry name" value="NAD(P)-bd_dom_sf"/>
</dbReference>
<evidence type="ECO:0000313" key="4">
    <source>
        <dbReference type="EMBL" id="KAK7426700.1"/>
    </source>
</evidence>
<dbReference type="SUPFAM" id="SSF51735">
    <property type="entry name" value="NAD(P)-binding Rossmann-fold domains"/>
    <property type="match status" value="1"/>
</dbReference>
<keyword evidence="2" id="KW-0560">Oxidoreductase</keyword>
<gene>
    <name evidence="4" type="ORF">QQZ08_006878</name>
</gene>
<keyword evidence="5" id="KW-1185">Reference proteome</keyword>
<evidence type="ECO:0000313" key="5">
    <source>
        <dbReference type="Proteomes" id="UP001498421"/>
    </source>
</evidence>
<dbReference type="PANTHER" id="PTHR47706">
    <property type="entry name" value="NMRA-LIKE FAMILY PROTEIN"/>
    <property type="match status" value="1"/>
</dbReference>
<organism evidence="4 5">
    <name type="scientific">Neonectria magnoliae</name>
    <dbReference type="NCBI Taxonomy" id="2732573"/>
    <lineage>
        <taxon>Eukaryota</taxon>
        <taxon>Fungi</taxon>
        <taxon>Dikarya</taxon>
        <taxon>Ascomycota</taxon>
        <taxon>Pezizomycotina</taxon>
        <taxon>Sordariomycetes</taxon>
        <taxon>Hypocreomycetidae</taxon>
        <taxon>Hypocreales</taxon>
        <taxon>Nectriaceae</taxon>
        <taxon>Neonectria</taxon>
    </lineage>
</organism>
<evidence type="ECO:0000256" key="2">
    <source>
        <dbReference type="ARBA" id="ARBA00023002"/>
    </source>
</evidence>
<accession>A0ABR1HZN5</accession>
<dbReference type="InterPro" id="IPR051609">
    <property type="entry name" value="NmrA/Isoflavone_reductase-like"/>
</dbReference>
<dbReference type="Proteomes" id="UP001498421">
    <property type="component" value="Unassembled WGS sequence"/>
</dbReference>
<evidence type="ECO:0000256" key="1">
    <source>
        <dbReference type="ARBA" id="ARBA00022857"/>
    </source>
</evidence>
<protein>
    <recommendedName>
        <fullName evidence="3">NAD-dependent epimerase/dehydratase domain-containing protein</fullName>
    </recommendedName>
</protein>
<keyword evidence="1" id="KW-0521">NADP</keyword>
<dbReference type="EMBL" id="JAZAVK010000063">
    <property type="protein sequence ID" value="KAK7426700.1"/>
    <property type="molecule type" value="Genomic_DNA"/>
</dbReference>
<evidence type="ECO:0000259" key="3">
    <source>
        <dbReference type="Pfam" id="PF01370"/>
    </source>
</evidence>